<evidence type="ECO:0000256" key="1">
    <source>
        <dbReference type="SAM" id="MobiDB-lite"/>
    </source>
</evidence>
<evidence type="ECO:0000313" key="3">
    <source>
        <dbReference type="Proteomes" id="UP000193642"/>
    </source>
</evidence>
<dbReference type="EMBL" id="MCGO01000010">
    <property type="protein sequence ID" value="ORY48880.1"/>
    <property type="molecule type" value="Genomic_DNA"/>
</dbReference>
<sequence length="81" mass="8797">MGVKGLVCRTRVRKESMLGNWVLCFSRSKDGGGGGGGATRRKSVTRRAETDGQSEAKPGACDEKRRSEVIISCFGFFLVRV</sequence>
<dbReference type="OrthoDB" id="10403773at2759"/>
<dbReference type="AlphaFoldDB" id="A0A1Y2CPC0"/>
<proteinExistence type="predicted"/>
<feature type="region of interest" description="Disordered" evidence="1">
    <location>
        <begin position="27"/>
        <end position="60"/>
    </location>
</feature>
<evidence type="ECO:0000313" key="2">
    <source>
        <dbReference type="EMBL" id="ORY48880.1"/>
    </source>
</evidence>
<dbReference type="Proteomes" id="UP000193642">
    <property type="component" value="Unassembled WGS sequence"/>
</dbReference>
<name>A0A1Y2CPC0_9FUNG</name>
<accession>A0A1Y2CPC0</accession>
<gene>
    <name evidence="2" type="ORF">BCR33DRAFT_713994</name>
</gene>
<keyword evidence="3" id="KW-1185">Reference proteome</keyword>
<protein>
    <submittedName>
        <fullName evidence="2">Uncharacterized protein</fullName>
    </submittedName>
</protein>
<comment type="caution">
    <text evidence="2">The sequence shown here is derived from an EMBL/GenBank/DDBJ whole genome shotgun (WGS) entry which is preliminary data.</text>
</comment>
<reference evidence="2 3" key="1">
    <citation type="submission" date="2016-07" db="EMBL/GenBank/DDBJ databases">
        <title>Pervasive Adenine N6-methylation of Active Genes in Fungi.</title>
        <authorList>
            <consortium name="DOE Joint Genome Institute"/>
            <person name="Mondo S.J."/>
            <person name="Dannebaum R.O."/>
            <person name="Kuo R.C."/>
            <person name="Labutti K."/>
            <person name="Haridas S."/>
            <person name="Kuo A."/>
            <person name="Salamov A."/>
            <person name="Ahrendt S.R."/>
            <person name="Lipzen A."/>
            <person name="Sullivan W."/>
            <person name="Andreopoulos W.B."/>
            <person name="Clum A."/>
            <person name="Lindquist E."/>
            <person name="Daum C."/>
            <person name="Ramamoorthy G.K."/>
            <person name="Gryganskyi A."/>
            <person name="Culley D."/>
            <person name="Magnuson J.K."/>
            <person name="James T.Y."/>
            <person name="O'Malley M.A."/>
            <person name="Stajich J.E."/>
            <person name="Spatafora J.W."/>
            <person name="Visel A."/>
            <person name="Grigoriev I.V."/>
        </authorList>
    </citation>
    <scope>NUCLEOTIDE SEQUENCE [LARGE SCALE GENOMIC DNA]</scope>
    <source>
        <strain evidence="2 3">JEL800</strain>
    </source>
</reference>
<organism evidence="2 3">
    <name type="scientific">Rhizoclosmatium globosum</name>
    <dbReference type="NCBI Taxonomy" id="329046"/>
    <lineage>
        <taxon>Eukaryota</taxon>
        <taxon>Fungi</taxon>
        <taxon>Fungi incertae sedis</taxon>
        <taxon>Chytridiomycota</taxon>
        <taxon>Chytridiomycota incertae sedis</taxon>
        <taxon>Chytridiomycetes</taxon>
        <taxon>Chytridiales</taxon>
        <taxon>Chytriomycetaceae</taxon>
        <taxon>Rhizoclosmatium</taxon>
    </lineage>
</organism>